<dbReference type="InterPro" id="IPR044925">
    <property type="entry name" value="His-Me_finger_sf"/>
</dbReference>
<dbReference type="InterPro" id="IPR013783">
    <property type="entry name" value="Ig-like_fold"/>
</dbReference>
<dbReference type="PROSITE" id="PS51841">
    <property type="entry name" value="LTD"/>
    <property type="match status" value="1"/>
</dbReference>
<dbReference type="InterPro" id="IPR025667">
    <property type="entry name" value="SprB_repeat"/>
</dbReference>
<dbReference type="GO" id="GO:0004519">
    <property type="term" value="F:endonuclease activity"/>
    <property type="evidence" value="ECO:0007669"/>
    <property type="project" value="UniProtKB-KW"/>
</dbReference>
<dbReference type="Pfam" id="PF04231">
    <property type="entry name" value="Endonuclease_1"/>
    <property type="match status" value="1"/>
</dbReference>
<dbReference type="Pfam" id="PF13573">
    <property type="entry name" value="SprB"/>
    <property type="match status" value="2"/>
</dbReference>
<keyword evidence="2" id="KW-0732">Signal</keyword>
<comment type="similarity">
    <text evidence="1">Belongs to the EndA/NucM nuclease family.</text>
</comment>
<evidence type="ECO:0000313" key="6">
    <source>
        <dbReference type="Proteomes" id="UP000295455"/>
    </source>
</evidence>
<dbReference type="SUPFAM" id="SSF56219">
    <property type="entry name" value="DNase I-like"/>
    <property type="match status" value="1"/>
</dbReference>
<sequence>MKQLYSKKNLYLRILALLFLTYSYGQVPSYYNGADISTTGETLKTTLSTLVTNTQTTILSYTPGVWDALKQTDLDPANPNNVLLIYGYDDSDADTTNDRTRSKDLNGGDVGDWNREHTYAKSLGTPNLGEIGPGSDAHHLRASDVTLNSIRSNRLYIDGDGNAAAINLGFYPGDEWKGDVARMMMYMYLRYGDRCLPNNVGLGNSTYSADMRDIFLEWNAEDPVSQVEINRNVILEGIQGNRNPFIDNPAFATTIWGGPQAENRFETSTADIEAPSAPTNLVATNTTANEIVLSWSASTDNVGVLAYQIFEGTTQIASSTNTTYSLTGLTPNTSYTFTIKAVDASSNISSESNSLLVTTLEGTTSTTSVVFINEIHYDNAGADVDEAVEVAGTAGTDVTGWSIIPYNGNGGATYSPIGTFSGIIPDQSNGFGTMYVTISGLQNGAPDGLALVDNQGNVVQFLSYEGSLVATNGPAMGMTSTDIGVSQSGSDAIGFSLQLTGTGTDYNSFTWQAPSANTFGSINSGQIFSVSSVVIAAPTNLTTSNITKSSIDLSWEASTSVGVVLYEIFNGTSQIASTTETTFSLTGLTSNTTYALSVKASDVDGNLSNSSNEVIVATLEDSTTPVASEFVFINEIHYDNTGADSEEGVEIVGPAGTNLSGWSIVPYNGNGGTTYSITSLTGTIPDQMNGYGTIAVTISGLQNGSPDGIALVDNNGTVIQFLSYEGSFTATNGPAANMVSTDIGITEESSAALGTSLQLIGKGSVYTDFTWAALDNTFGDINTDQKFGDLVFVNEIHYDNAGADVGEAIEIAGWSGTDLTDWSIELYNGSGGALYGTIPLTGTIPDQMNGYGTMFFSYNGIQNGSPDGLALVDATGKVIQFLSYEGAFTATSGSASGMLSTDIGISESSSALEGSSLQLIGTGTVYDDFTWDTATNTFGAINVGQVFGDVEIAMEVISIADARASVEGTLVKITGVLTVSDQFAGSAYIQDDTAGIAIFDELVHGHGNFIIGDSITVTGTRSAFNDQIQISAVTNVENNGLPNIPIEPVTITLADMGNHPAELVKILNPAFPKPGDILFGNSNYVLTDASGNGELRIDNDVEDIVGLGQPQSCDEIVGVVGRFYETYQLLPRMTSDMACAGAYIPLGSSVTVSKDKTFDVVAWNIEWFGDETNAPTAGNLDSDAIQKESVKTVLQQLDADVYTVEEVSDDVLFAQMVSEMPGYSYVLSEAVSYPNDETGTQQKVGFIYNTNTVSVVSTKALLSSMHPYYNGGDDSFLSDYPVSDKTRFYASGRLPFMMTADVTLDGVTKQFNMVALHARANGSTDSQERYDMRKYDVEVLKDTLDAQYPNANLIILGDFNDDVDFTVADNVSTTVSTFDKYVVDPTNYTIVTSALSAGDYRSYVFRENMIDHIMVSNEVAPIYINQSVSVGYEFYNASYTSTTSDHFPVSARFLLKELTLNEITATNVTCAGEQNGTATATVSGGITPYSYLWSDGQTTATATGLIGGSYSVIVTDALGNTLTNEVAITEPMPLEYTKTEDATVYYGYAPESCTTISISTVSGGMAPYTYAWSTGETTNAIKVCPEETTTYSVTVMDANGCSIDTEILVDVVDVQCDNNGRYPKVEMCHNGRSICVSQNAVQAHLNHGDTLGACNDSENGDLSFSVYPNPFRLYVTVKLENVKANSKVKFLVYNHYGRLVYRSHNNSLCGKNKEILPLWYLQRGYYYLQIYVDDELKDTQTLIKE</sequence>
<dbReference type="InterPro" id="IPR007346">
    <property type="entry name" value="Endonuclease-I"/>
</dbReference>
<dbReference type="SUPFAM" id="SSF54060">
    <property type="entry name" value="His-Me finger endonucleases"/>
    <property type="match status" value="1"/>
</dbReference>
<dbReference type="InterPro" id="IPR036116">
    <property type="entry name" value="FN3_sf"/>
</dbReference>
<comment type="caution">
    <text evidence="5">The sequence shown here is derived from an EMBL/GenBank/DDBJ whole genome shotgun (WGS) entry which is preliminary data.</text>
</comment>
<gene>
    <name evidence="5" type="ORF">EV196_103164</name>
</gene>
<dbReference type="InterPro" id="IPR026444">
    <property type="entry name" value="Secre_tail"/>
</dbReference>
<feature type="domain" description="LTD" evidence="4">
    <location>
        <begin position="621"/>
        <end position="726"/>
    </location>
</feature>
<dbReference type="CDD" id="cd00063">
    <property type="entry name" value="FN3"/>
    <property type="match status" value="2"/>
</dbReference>
<dbReference type="SMART" id="SM00060">
    <property type="entry name" value="FN3"/>
    <property type="match status" value="2"/>
</dbReference>
<dbReference type="RefSeq" id="WP_132216946.1">
    <property type="nucleotide sequence ID" value="NZ_OX156936.1"/>
</dbReference>
<dbReference type="PANTHER" id="PTHR42834">
    <property type="entry name" value="ENDONUCLEASE/EXONUCLEASE/PHOSPHATASE FAMILY PROTEIN (AFU_ORTHOLOGUE AFUA_3G09210)"/>
    <property type="match status" value="1"/>
</dbReference>
<evidence type="ECO:0000313" key="5">
    <source>
        <dbReference type="EMBL" id="TCL66749.1"/>
    </source>
</evidence>
<dbReference type="Pfam" id="PF00041">
    <property type="entry name" value="fn3"/>
    <property type="match status" value="2"/>
</dbReference>
<accession>A0A4R1RL39</accession>
<keyword evidence="5" id="KW-0255">Endonuclease</keyword>
<proteinExistence type="inferred from homology"/>
<dbReference type="PROSITE" id="PS50853">
    <property type="entry name" value="FN3"/>
    <property type="match status" value="2"/>
</dbReference>
<protein>
    <submittedName>
        <fullName evidence="5">Endonuclease I</fullName>
    </submittedName>
</protein>
<dbReference type="InterPro" id="IPR001322">
    <property type="entry name" value="Lamin_tail_dom"/>
</dbReference>
<dbReference type="EMBL" id="SLUP01000003">
    <property type="protein sequence ID" value="TCL66749.1"/>
    <property type="molecule type" value="Genomic_DNA"/>
</dbReference>
<dbReference type="InterPro" id="IPR005135">
    <property type="entry name" value="Endo/exonuclease/phosphatase"/>
</dbReference>
<dbReference type="PANTHER" id="PTHR42834:SF1">
    <property type="entry name" value="ENDONUCLEASE_EXONUCLEASE_PHOSPHATASE FAMILY PROTEIN (AFU_ORTHOLOGUE AFUA_3G09210)"/>
    <property type="match status" value="1"/>
</dbReference>
<dbReference type="Pfam" id="PF18962">
    <property type="entry name" value="Por_Secre_tail"/>
    <property type="match status" value="1"/>
</dbReference>
<dbReference type="Pfam" id="PF03372">
    <property type="entry name" value="Exo_endo_phos"/>
    <property type="match status" value="1"/>
</dbReference>
<reference evidence="5 6" key="1">
    <citation type="submission" date="2019-03" db="EMBL/GenBank/DDBJ databases">
        <title>Genomic Encyclopedia of Type Strains, Phase IV (KMG-IV): sequencing the most valuable type-strain genomes for metagenomic binning, comparative biology and taxonomic classification.</title>
        <authorList>
            <person name="Goeker M."/>
        </authorList>
    </citation>
    <scope>NUCLEOTIDE SEQUENCE [LARGE SCALE GENOMIC DNA]</scope>
    <source>
        <strain evidence="5 6">DSM 18792</strain>
    </source>
</reference>
<dbReference type="OrthoDB" id="5500612at2"/>
<dbReference type="Gene3D" id="2.60.40.740">
    <property type="match status" value="1"/>
</dbReference>
<evidence type="ECO:0000256" key="1">
    <source>
        <dbReference type="ARBA" id="ARBA00006429"/>
    </source>
</evidence>
<keyword evidence="6" id="KW-1185">Reference proteome</keyword>
<keyword evidence="5" id="KW-0540">Nuclease</keyword>
<evidence type="ECO:0000259" key="4">
    <source>
        <dbReference type="PROSITE" id="PS51841"/>
    </source>
</evidence>
<dbReference type="InterPro" id="IPR003961">
    <property type="entry name" value="FN3_dom"/>
</dbReference>
<feature type="domain" description="Fibronectin type-III" evidence="3">
    <location>
        <begin position="277"/>
        <end position="362"/>
    </location>
</feature>
<evidence type="ECO:0000256" key="2">
    <source>
        <dbReference type="ARBA" id="ARBA00022729"/>
    </source>
</evidence>
<dbReference type="InterPro" id="IPR036691">
    <property type="entry name" value="Endo/exonu/phosph_ase_sf"/>
</dbReference>
<dbReference type="Gene3D" id="3.60.10.10">
    <property type="entry name" value="Endonuclease/exonuclease/phosphatase"/>
    <property type="match status" value="1"/>
</dbReference>
<organism evidence="5 6">
    <name type="scientific">Mariniflexile fucanivorans</name>
    <dbReference type="NCBI Taxonomy" id="264023"/>
    <lineage>
        <taxon>Bacteria</taxon>
        <taxon>Pseudomonadati</taxon>
        <taxon>Bacteroidota</taxon>
        <taxon>Flavobacteriia</taxon>
        <taxon>Flavobacteriales</taxon>
        <taxon>Flavobacteriaceae</taxon>
        <taxon>Mariniflexile</taxon>
    </lineage>
</organism>
<name>A0A4R1RL39_9FLAO</name>
<dbReference type="Proteomes" id="UP000295455">
    <property type="component" value="Unassembled WGS sequence"/>
</dbReference>
<evidence type="ECO:0000259" key="3">
    <source>
        <dbReference type="PROSITE" id="PS50853"/>
    </source>
</evidence>
<dbReference type="SUPFAM" id="SSF49265">
    <property type="entry name" value="Fibronectin type III"/>
    <property type="match status" value="1"/>
</dbReference>
<feature type="domain" description="Fibronectin type-III" evidence="3">
    <location>
        <begin position="537"/>
        <end position="621"/>
    </location>
</feature>
<keyword evidence="5" id="KW-0378">Hydrolase</keyword>
<dbReference type="Gene3D" id="2.60.40.10">
    <property type="entry name" value="Immunoglobulins"/>
    <property type="match status" value="2"/>
</dbReference>